<reference evidence="1" key="1">
    <citation type="submission" date="2023-02" db="EMBL/GenBank/DDBJ databases">
        <title>Colletotrichum kahawae CIFC_Que2 genome sequencing and assembly.</title>
        <authorList>
            <person name="Baroncelli R."/>
        </authorList>
    </citation>
    <scope>NUCLEOTIDE SEQUENCE</scope>
    <source>
        <strain evidence="1">CIFC_Que2</strain>
    </source>
</reference>
<accession>A0AAD9Y9I6</accession>
<comment type="caution">
    <text evidence="1">The sequence shown here is derived from an EMBL/GenBank/DDBJ whole genome shotgun (WGS) entry which is preliminary data.</text>
</comment>
<evidence type="ECO:0000313" key="1">
    <source>
        <dbReference type="EMBL" id="KAK2742219.1"/>
    </source>
</evidence>
<sequence length="123" mass="13221">MRLARCDGLQDGSLAASTNTNAGRRLLGQARASSSVAIVAICARRVRRGASRERGSSAQKSAGGTRVLAMSRNTDDLRWIPFGAAQCCCGDLDLDLDLDLLAISAPDTRHVTRWQVRVRLLAL</sequence>
<dbReference type="Proteomes" id="UP001281614">
    <property type="component" value="Unassembled WGS sequence"/>
</dbReference>
<protein>
    <submittedName>
        <fullName evidence="1">Uncharacterized protein</fullName>
    </submittedName>
</protein>
<name>A0AAD9Y9I6_COLKA</name>
<dbReference type="EMBL" id="VYYT01000333">
    <property type="protein sequence ID" value="KAK2742219.1"/>
    <property type="molecule type" value="Genomic_DNA"/>
</dbReference>
<proteinExistence type="predicted"/>
<dbReference type="AlphaFoldDB" id="A0AAD9Y9I6"/>
<gene>
    <name evidence="1" type="ORF">CKAH01_01646</name>
</gene>
<organism evidence="1 2">
    <name type="scientific">Colletotrichum kahawae</name>
    <name type="common">Coffee berry disease fungus</name>
    <dbReference type="NCBI Taxonomy" id="34407"/>
    <lineage>
        <taxon>Eukaryota</taxon>
        <taxon>Fungi</taxon>
        <taxon>Dikarya</taxon>
        <taxon>Ascomycota</taxon>
        <taxon>Pezizomycotina</taxon>
        <taxon>Sordariomycetes</taxon>
        <taxon>Hypocreomycetidae</taxon>
        <taxon>Glomerellales</taxon>
        <taxon>Glomerellaceae</taxon>
        <taxon>Colletotrichum</taxon>
        <taxon>Colletotrichum gloeosporioides species complex</taxon>
    </lineage>
</organism>
<evidence type="ECO:0000313" key="2">
    <source>
        <dbReference type="Proteomes" id="UP001281614"/>
    </source>
</evidence>
<keyword evidence="2" id="KW-1185">Reference proteome</keyword>